<dbReference type="InterPro" id="IPR052055">
    <property type="entry name" value="Hepadnavirus_pol/RT"/>
</dbReference>
<sequence length="1049" mass="116689">MRHRSLSECFIVEVFSGCARLTATARHFGMSSSFGVDHKTPKHVFGPVINLDLTCKANQDLLLQWIESPMCIFVHAAPPCGTSSRAREIDAGPFAPEPLRTAKYPDGVPNLNSINADKVASANILYEFTTRLFIRCCELDTLCMVENPASSWMWCTSFWAMVPDRLQHVILLHMCVLGSKRNKKTKLVANTPIFDPMNRLCDNSHQHASWGRVEDPAHPGQYVWATSLEREYTSEFCHAVADLLIQYLVKCGVQAPPQVLCALDSGVTFEHAKVQTGTVSKASKLPPLVPHYRLVVTLTGQSAMFPASWKPGFKLTHDFFVPDSVSAQPAVHLVPHHSKILRLSVKGGDGGQTQEECSSIFDKRSSAFDEHLRDGDLSIFDKPSGEGIVSFAIGIFWTPCEFIREACEKGHPRNVFNVIPHDLRDAVNFCEESEPHAVASFRALTLKHWILRARDLSAEEKAMKDGLHGPLQRILSAKRVLLFRDMLSASGYPDKSLACEFQKGFSLHGPIPKSNVFAKRFRPGVLSAEELCANSTKIQQAVLSMVRQSDDVELDRAVWHDTLQECAAGWADGPFEVSTLPCDCAPSRRFGIRQSTKIRLIDDFSCSSVNATATMEEKPDLHGIDHVACLSLEFTKNSRRENQDPLLIRTVDLKSAYKQVPLAEDGKQHAVVIVWSPEHLRPMWIRLHVLPFGATHSVMAFLRLAHAIWYVGVVLFRLTWTHFYDDFVTFSRTSLQQCTGSTVECLLDLLGWNFDRTGKKATPFARACAILGVMLNLDSSPEGSISLSNTNARKQELGLLLDKVISAGTLSPALALQLRGRLGFAENQVMGRVGVLLMRKLTEHAYTSKTSRLSGDFSHALQMLKLRVVTGEPRRLHVTSHECWLVFTDASYEPESDNAAGLGGLVDPRGNVVAWYSSTVPVSTLNNIGHGRKGQIIFELELIAVWMAYKAWDKFLSQRHCVFFVDNQATKAALASGTTAVKWAQQCLCDLLQMEFTCQCIPWYSWLATANPADAPSRFENEPWLPEDLKTPVIGQWFVQLESLSSGGG</sequence>
<accession>A0AA36NG54</accession>
<dbReference type="SUPFAM" id="SSF56672">
    <property type="entry name" value="DNA/RNA polymerases"/>
    <property type="match status" value="1"/>
</dbReference>
<evidence type="ECO:0000313" key="1">
    <source>
        <dbReference type="EMBL" id="CAJ1405124.1"/>
    </source>
</evidence>
<protein>
    <submittedName>
        <fullName evidence="1">Uncharacterized protein</fullName>
    </submittedName>
</protein>
<dbReference type="PANTHER" id="PTHR33050:SF7">
    <property type="entry name" value="RIBONUCLEASE H"/>
    <property type="match status" value="1"/>
</dbReference>
<dbReference type="Proteomes" id="UP001178507">
    <property type="component" value="Unassembled WGS sequence"/>
</dbReference>
<proteinExistence type="predicted"/>
<dbReference type="PANTHER" id="PTHR33050">
    <property type="entry name" value="REVERSE TRANSCRIPTASE DOMAIN-CONTAINING PROTEIN"/>
    <property type="match status" value="1"/>
</dbReference>
<name>A0AA36NG54_9DINO</name>
<keyword evidence="2" id="KW-1185">Reference proteome</keyword>
<organism evidence="1 2">
    <name type="scientific">Effrenium voratum</name>
    <dbReference type="NCBI Taxonomy" id="2562239"/>
    <lineage>
        <taxon>Eukaryota</taxon>
        <taxon>Sar</taxon>
        <taxon>Alveolata</taxon>
        <taxon>Dinophyceae</taxon>
        <taxon>Suessiales</taxon>
        <taxon>Symbiodiniaceae</taxon>
        <taxon>Effrenium</taxon>
    </lineage>
</organism>
<dbReference type="EMBL" id="CAUJNA010003570">
    <property type="protein sequence ID" value="CAJ1405124.1"/>
    <property type="molecule type" value="Genomic_DNA"/>
</dbReference>
<evidence type="ECO:0000313" key="2">
    <source>
        <dbReference type="Proteomes" id="UP001178507"/>
    </source>
</evidence>
<reference evidence="1" key="1">
    <citation type="submission" date="2023-08" db="EMBL/GenBank/DDBJ databases">
        <authorList>
            <person name="Chen Y."/>
            <person name="Shah S."/>
            <person name="Dougan E. K."/>
            <person name="Thang M."/>
            <person name="Chan C."/>
        </authorList>
    </citation>
    <scope>NUCLEOTIDE SEQUENCE</scope>
</reference>
<comment type="caution">
    <text evidence="1">The sequence shown here is derived from an EMBL/GenBank/DDBJ whole genome shotgun (WGS) entry which is preliminary data.</text>
</comment>
<dbReference type="InterPro" id="IPR043502">
    <property type="entry name" value="DNA/RNA_pol_sf"/>
</dbReference>
<dbReference type="AlphaFoldDB" id="A0AA36NG54"/>
<gene>
    <name evidence="1" type="ORF">EVOR1521_LOCUS27417</name>
</gene>